<comment type="caution">
    <text evidence="2">The sequence shown here is derived from an EMBL/GenBank/DDBJ whole genome shotgun (WGS) entry which is preliminary data.</text>
</comment>
<dbReference type="NCBIfam" id="NF045957">
    <property type="entry name" value="MHO_1590_dom"/>
    <property type="match status" value="1"/>
</dbReference>
<dbReference type="Proteomes" id="UP000718793">
    <property type="component" value="Unassembled WGS sequence"/>
</dbReference>
<feature type="compositionally biased region" description="Low complexity" evidence="1">
    <location>
        <begin position="1"/>
        <end position="33"/>
    </location>
</feature>
<evidence type="ECO:0000313" key="2">
    <source>
        <dbReference type="EMBL" id="MBU4692447.1"/>
    </source>
</evidence>
<sequence length="130" mass="15340">MRKNTQISNITHINNSTNTTNEEENTNSINNTKNKQEINLTSENIFPSVNFTDYYSKIKIINSEPIIDEDMVAYIIQDIIKKVAVNYGKIDVGYFQPKKNQLQLKFAWKSENQIIYKNYFFNLYDENLKK</sequence>
<accession>A0ABS6DQ41</accession>
<reference evidence="2" key="1">
    <citation type="submission" date="2021-06" db="EMBL/GenBank/DDBJ databases">
        <title>Novel Mycoplasma species detected in California sea lions (Zalophus californianus) from the USA.</title>
        <authorList>
            <person name="Volokhov D.V."/>
            <person name="Furtak V.A."/>
            <person name="Zagorodnyaya T.A."/>
        </authorList>
    </citation>
    <scope>NUCLEOTIDE SEQUENCE [LARGE SCALE GENOMIC DNA]</scope>
    <source>
        <strain evidence="2">CSL 5346</strain>
    </source>
</reference>
<organism evidence="2 3">
    <name type="scientific">Mycoplasma zalophi</name>
    <dbReference type="NCBI Taxonomy" id="191287"/>
    <lineage>
        <taxon>Bacteria</taxon>
        <taxon>Bacillati</taxon>
        <taxon>Mycoplasmatota</taxon>
        <taxon>Mollicutes</taxon>
        <taxon>Mycoplasmataceae</taxon>
        <taxon>Mycoplasma</taxon>
    </lineage>
</organism>
<feature type="region of interest" description="Disordered" evidence="1">
    <location>
        <begin position="1"/>
        <end position="34"/>
    </location>
</feature>
<protein>
    <submittedName>
        <fullName evidence="2">Uncharacterized protein</fullName>
    </submittedName>
</protein>
<evidence type="ECO:0000256" key="1">
    <source>
        <dbReference type="SAM" id="MobiDB-lite"/>
    </source>
</evidence>
<dbReference type="RefSeq" id="WP_216489043.1">
    <property type="nucleotide sequence ID" value="NZ_JAHMHH010000002.1"/>
</dbReference>
<gene>
    <name evidence="2" type="ORF">KQ875_02420</name>
</gene>
<evidence type="ECO:0000313" key="3">
    <source>
        <dbReference type="Proteomes" id="UP000718793"/>
    </source>
</evidence>
<proteinExistence type="predicted"/>
<name>A0ABS6DQ41_9MOLU</name>
<keyword evidence="3" id="KW-1185">Reference proteome</keyword>
<dbReference type="EMBL" id="JAHMHH010000002">
    <property type="protein sequence ID" value="MBU4692447.1"/>
    <property type="molecule type" value="Genomic_DNA"/>
</dbReference>